<evidence type="ECO:0000256" key="6">
    <source>
        <dbReference type="ARBA" id="ARBA00023123"/>
    </source>
</evidence>
<dbReference type="GO" id="GO:0016020">
    <property type="term" value="C:membrane"/>
    <property type="evidence" value="ECO:0007669"/>
    <property type="project" value="TreeGrafter"/>
</dbReference>
<dbReference type="PRINTS" id="PR00193">
    <property type="entry name" value="MYOSINHEAVY"/>
</dbReference>
<feature type="region of interest" description="Disordered" evidence="10">
    <location>
        <begin position="816"/>
        <end position="837"/>
    </location>
</feature>
<dbReference type="PANTHER" id="PTHR13140:SF772">
    <property type="entry name" value="MYOSIN-17"/>
    <property type="match status" value="1"/>
</dbReference>
<dbReference type="SMART" id="SM00015">
    <property type="entry name" value="IQ"/>
    <property type="match status" value="5"/>
</dbReference>
<dbReference type="InterPro" id="IPR001609">
    <property type="entry name" value="Myosin_head_motor_dom-like"/>
</dbReference>
<dbReference type="Pfam" id="PF00063">
    <property type="entry name" value="Myosin_head"/>
    <property type="match status" value="2"/>
</dbReference>
<feature type="region of interest" description="Disordered" evidence="10">
    <location>
        <begin position="888"/>
        <end position="913"/>
    </location>
</feature>
<dbReference type="Gene3D" id="2.30.30.360">
    <property type="entry name" value="Myosin S1 fragment, N-terminal"/>
    <property type="match status" value="1"/>
</dbReference>
<dbReference type="GO" id="GO:0000146">
    <property type="term" value="F:microfilament motor activity"/>
    <property type="evidence" value="ECO:0007669"/>
    <property type="project" value="TreeGrafter"/>
</dbReference>
<evidence type="ECO:0000259" key="11">
    <source>
        <dbReference type="PROSITE" id="PS51456"/>
    </source>
</evidence>
<dbReference type="InterPro" id="IPR008989">
    <property type="entry name" value="Myosin_S1_N"/>
</dbReference>
<dbReference type="InterPro" id="IPR036961">
    <property type="entry name" value="Kinesin_motor_dom_sf"/>
</dbReference>
<keyword evidence="2 9" id="KW-0547">Nucleotide-binding</keyword>
<name>A0AAV5E634_ELECO</name>
<dbReference type="PROSITE" id="PS50096">
    <property type="entry name" value="IQ"/>
    <property type="match status" value="4"/>
</dbReference>
<dbReference type="SMART" id="SM00242">
    <property type="entry name" value="MYSc"/>
    <property type="match status" value="1"/>
</dbReference>
<evidence type="ECO:0000256" key="9">
    <source>
        <dbReference type="PROSITE-ProRule" id="PRU00782"/>
    </source>
</evidence>
<evidence type="ECO:0000256" key="8">
    <source>
        <dbReference type="ARBA" id="ARBA00023203"/>
    </source>
</evidence>
<evidence type="ECO:0000256" key="2">
    <source>
        <dbReference type="ARBA" id="ARBA00022741"/>
    </source>
</evidence>
<keyword evidence="3 9" id="KW-0067">ATP-binding</keyword>
<keyword evidence="1" id="KW-0677">Repeat</keyword>
<proteinExistence type="inferred from homology"/>
<comment type="caution">
    <text evidence="13">The sequence shown here is derived from an EMBL/GenBank/DDBJ whole genome shotgun (WGS) entry which is preliminary data.</text>
</comment>
<dbReference type="GO" id="GO:0051015">
    <property type="term" value="F:actin filament binding"/>
    <property type="evidence" value="ECO:0007669"/>
    <property type="project" value="InterPro"/>
</dbReference>
<gene>
    <name evidence="13" type="primary">gb05721</name>
    <name evidence="13" type="ORF">PR202_gb05721</name>
</gene>
<accession>A0AAV5E634</accession>
<feature type="domain" description="Myosin N-terminal SH3-like" evidence="12">
    <location>
        <begin position="8"/>
        <end position="57"/>
    </location>
</feature>
<dbReference type="AlphaFoldDB" id="A0AAV5E634"/>
<evidence type="ECO:0000256" key="5">
    <source>
        <dbReference type="ARBA" id="ARBA00023054"/>
    </source>
</evidence>
<evidence type="ECO:0000256" key="7">
    <source>
        <dbReference type="ARBA" id="ARBA00023175"/>
    </source>
</evidence>
<dbReference type="GO" id="GO:0005516">
    <property type="term" value="F:calmodulin binding"/>
    <property type="evidence" value="ECO:0007669"/>
    <property type="project" value="UniProtKB-KW"/>
</dbReference>
<keyword evidence="14" id="KW-1185">Reference proteome</keyword>
<evidence type="ECO:0000313" key="14">
    <source>
        <dbReference type="Proteomes" id="UP001054889"/>
    </source>
</evidence>
<dbReference type="InterPro" id="IPR027417">
    <property type="entry name" value="P-loop_NTPase"/>
</dbReference>
<dbReference type="GO" id="GO:0005737">
    <property type="term" value="C:cytoplasm"/>
    <property type="evidence" value="ECO:0007669"/>
    <property type="project" value="TreeGrafter"/>
</dbReference>
<dbReference type="InterPro" id="IPR004009">
    <property type="entry name" value="SH3_Myosin"/>
</dbReference>
<evidence type="ECO:0000256" key="3">
    <source>
        <dbReference type="ARBA" id="ARBA00022840"/>
    </source>
</evidence>
<feature type="binding site" evidence="9">
    <location>
        <begin position="156"/>
        <end position="163"/>
    </location>
    <ligand>
        <name>ATP</name>
        <dbReference type="ChEBI" id="CHEBI:30616"/>
    </ligand>
</feature>
<reference evidence="13" key="2">
    <citation type="submission" date="2021-12" db="EMBL/GenBank/DDBJ databases">
        <title>Resequencing data analysis of finger millet.</title>
        <authorList>
            <person name="Hatakeyama M."/>
            <person name="Aluri S."/>
            <person name="Balachadran M.T."/>
            <person name="Sivarajan S.R."/>
            <person name="Poveda L."/>
            <person name="Shimizu-Inatsugi R."/>
            <person name="Schlapbach R."/>
            <person name="Sreeman S.M."/>
            <person name="Shimizu K.K."/>
        </authorList>
    </citation>
    <scope>NUCLEOTIDE SEQUENCE</scope>
</reference>
<evidence type="ECO:0000259" key="12">
    <source>
        <dbReference type="PROSITE" id="PS51844"/>
    </source>
</evidence>
<dbReference type="Pfam" id="PF00612">
    <property type="entry name" value="IQ"/>
    <property type="match status" value="3"/>
</dbReference>
<keyword evidence="7 9" id="KW-0505">Motor protein</keyword>
<dbReference type="GO" id="GO:0007015">
    <property type="term" value="P:actin filament organization"/>
    <property type="evidence" value="ECO:0007669"/>
    <property type="project" value="TreeGrafter"/>
</dbReference>
<feature type="domain" description="Myosin motor" evidence="11">
    <location>
        <begin position="479"/>
        <end position="554"/>
    </location>
</feature>
<keyword evidence="8 9" id="KW-0009">Actin-binding</keyword>
<dbReference type="InterPro" id="IPR000048">
    <property type="entry name" value="IQ_motif_EF-hand-BS"/>
</dbReference>
<dbReference type="PROSITE" id="PS51456">
    <property type="entry name" value="MYOSIN_MOTOR"/>
    <property type="match status" value="2"/>
</dbReference>
<organism evidence="13 14">
    <name type="scientific">Eleusine coracana subsp. coracana</name>
    <dbReference type="NCBI Taxonomy" id="191504"/>
    <lineage>
        <taxon>Eukaryota</taxon>
        <taxon>Viridiplantae</taxon>
        <taxon>Streptophyta</taxon>
        <taxon>Embryophyta</taxon>
        <taxon>Tracheophyta</taxon>
        <taxon>Spermatophyta</taxon>
        <taxon>Magnoliopsida</taxon>
        <taxon>Liliopsida</taxon>
        <taxon>Poales</taxon>
        <taxon>Poaceae</taxon>
        <taxon>PACMAD clade</taxon>
        <taxon>Chloridoideae</taxon>
        <taxon>Cynodonteae</taxon>
        <taxon>Eleusininae</taxon>
        <taxon>Eleusine</taxon>
    </lineage>
</organism>
<dbReference type="FunFam" id="1.20.120.720:FF:000011">
    <property type="entry name" value="Myosin 2"/>
    <property type="match status" value="1"/>
</dbReference>
<keyword evidence="6 9" id="KW-0518">Myosin</keyword>
<dbReference type="Gene3D" id="3.40.850.10">
    <property type="entry name" value="Kinesin motor domain"/>
    <property type="match status" value="1"/>
</dbReference>
<dbReference type="GO" id="GO:0016459">
    <property type="term" value="C:myosin complex"/>
    <property type="evidence" value="ECO:0007669"/>
    <property type="project" value="UniProtKB-KW"/>
</dbReference>
<comment type="similarity">
    <text evidence="9">Belongs to the TRAFAC class myosin-kinesin ATPase superfamily. Myosin family.</text>
</comment>
<evidence type="ECO:0000313" key="13">
    <source>
        <dbReference type="EMBL" id="GJN18549.1"/>
    </source>
</evidence>
<dbReference type="EMBL" id="BQKI01000073">
    <property type="protein sequence ID" value="GJN18549.1"/>
    <property type="molecule type" value="Genomic_DNA"/>
</dbReference>
<keyword evidence="4" id="KW-0112">Calmodulin-binding</keyword>
<comment type="caution">
    <text evidence="9">Lacks conserved residue(s) required for the propagation of feature annotation.</text>
</comment>
<dbReference type="Proteomes" id="UP001054889">
    <property type="component" value="Unassembled WGS sequence"/>
</dbReference>
<reference evidence="13" key="1">
    <citation type="journal article" date="2018" name="DNA Res.">
        <title>Multiple hybrid de novo genome assembly of finger millet, an orphan allotetraploid crop.</title>
        <authorList>
            <person name="Hatakeyama M."/>
            <person name="Aluri S."/>
            <person name="Balachadran M.T."/>
            <person name="Sivarajan S.R."/>
            <person name="Patrignani A."/>
            <person name="Gruter S."/>
            <person name="Poveda L."/>
            <person name="Shimizu-Inatsugi R."/>
            <person name="Baeten J."/>
            <person name="Francoijs K.J."/>
            <person name="Nataraja K.N."/>
            <person name="Reddy Y.A.N."/>
            <person name="Phadnis S."/>
            <person name="Ravikumar R.L."/>
            <person name="Schlapbach R."/>
            <person name="Sreeman S.M."/>
            <person name="Shimizu K.K."/>
        </authorList>
    </citation>
    <scope>NUCLEOTIDE SEQUENCE</scope>
</reference>
<dbReference type="PROSITE" id="PS51844">
    <property type="entry name" value="SH3_LIKE"/>
    <property type="match status" value="1"/>
</dbReference>
<dbReference type="Gene3D" id="6.20.240.20">
    <property type="match status" value="1"/>
</dbReference>
<dbReference type="FunFam" id="1.20.5.190:FF:000001">
    <property type="entry name" value="unconventional myosin-Va"/>
    <property type="match status" value="2"/>
</dbReference>
<dbReference type="Gene3D" id="1.20.5.190">
    <property type="match status" value="3"/>
</dbReference>
<keyword evidence="5" id="KW-0175">Coiled coil</keyword>
<dbReference type="GO" id="GO:0005524">
    <property type="term" value="F:ATP binding"/>
    <property type="evidence" value="ECO:0007669"/>
    <property type="project" value="UniProtKB-UniRule"/>
</dbReference>
<evidence type="ECO:0000256" key="4">
    <source>
        <dbReference type="ARBA" id="ARBA00022860"/>
    </source>
</evidence>
<evidence type="ECO:0000256" key="10">
    <source>
        <dbReference type="SAM" id="MobiDB-lite"/>
    </source>
</evidence>
<dbReference type="Gene3D" id="1.20.58.530">
    <property type="match status" value="1"/>
</dbReference>
<dbReference type="SUPFAM" id="SSF52540">
    <property type="entry name" value="P-loop containing nucleoside triphosphate hydrolases"/>
    <property type="match status" value="2"/>
</dbReference>
<feature type="domain" description="Myosin motor" evidence="11">
    <location>
        <begin position="62"/>
        <end position="478"/>
    </location>
</feature>
<sequence length="1052" mass="119602">MGTPVNIIVGSHVWVEDPTLAWIDGEVVSIQNNEVQVQTSNGKKVTTDKSKVFPKDMEAPPGGVDDMTRLSYLHEPGVLQNLATRYELNEIYTYTGSILIAVNPFQRLPHLYDTHMMEQYKGADFGELSPHVFAIADAAYRAMINEGKSNSILVSGESGAGKTETTKMLMRYLAHLGGRSGVEGRTVEQQSNPVLEAFGNAKTVRNNNSSCIEVEGINDAEEYLATRRAMDIVGINEEEQEAIFRVVAAILHLGNINFAKGTEIDSSVIKDEKSRFHLNTAAELLKCDCDNLEKALITRVIVTPEEIITRTLDPDSALVSRDAFAKTIYSRLFDWIVEKINVSIGQDPNSKQLIGVLDIYGFESFKVNSFEQLCINYTNEKLQQHFNQHVFKMEQEEYTREEINWSYIEFVDNQDVLDLIEKKGGLIALLDEACMFPRSTHETFAQKLYTTFKNNKRFAKPKLSRTNFTIVHYAGDGVLEAIRISCAGYPTRKTFYEFVNRFGVLAPEVLEGSNDDKIACQKILVKMGLENYQIGKTKVFLRAGQMADLDARRAEVLGRAARIIQRQICTYIAKKQFVLLRRSATQLQSFVRGTLARKLYECKRREAAAAKIQKNLRRHRARDSYLQLQAAAITLQTGLRAMSARKEFRFRKETKATVHIQTRWRCHRDYSHYKNLQGAALTYQCAWRQRLARRELRKLKMAARETGALKEAKDKLEKRVEELTWRLGLEKRLRTDLEETKAQEIAKLQETLNDMQLQVEEAKALVVKEREAARKAIEEAPPVIKETPVLVEDTEKINSLTAEVEQLKALLETERQATEAAKREHAEAERRNEELNKKFEGAEKKIEQLQDTVQRLEEKATNMESENKVLRQQAVAISPTAKSLAAYPKSPFQLKTPENRNALNGEVKSTPDVTPISLNAKELEAEEKPQKSLNEKQQVIHQKPKKTLKEITNDLCPVLSIQQLYRISTMYWDDKYGTHTVSSEVISSMRTLMTEDSNNAVSSSFLLDDDSSIPFSVDDISKSMTEIEVTDVDMPPLVRENSGFTFLHQRKD</sequence>
<dbReference type="Pfam" id="PF02736">
    <property type="entry name" value="Myosin_N"/>
    <property type="match status" value="1"/>
</dbReference>
<dbReference type="GO" id="GO:0030048">
    <property type="term" value="P:actin filament-based movement"/>
    <property type="evidence" value="ECO:0007669"/>
    <property type="project" value="UniProtKB-ARBA"/>
</dbReference>
<dbReference type="PANTHER" id="PTHR13140">
    <property type="entry name" value="MYOSIN"/>
    <property type="match status" value="1"/>
</dbReference>
<evidence type="ECO:0000256" key="1">
    <source>
        <dbReference type="ARBA" id="ARBA00022737"/>
    </source>
</evidence>
<dbReference type="Gene3D" id="1.20.120.720">
    <property type="entry name" value="Myosin VI head, motor domain, U50 subdomain"/>
    <property type="match status" value="1"/>
</dbReference>
<protein>
    <submittedName>
        <fullName evidence="13">Uncharacterized protein</fullName>
    </submittedName>
</protein>